<name>A0A4Z0D5V3_9FIRM</name>
<dbReference type="SUPFAM" id="SSF53623">
    <property type="entry name" value="MurD-like peptide ligases, catalytic domain"/>
    <property type="match status" value="1"/>
</dbReference>
<keyword evidence="5" id="KW-0479">Metal-binding</keyword>
<reference evidence="14 15" key="1">
    <citation type="submission" date="2019-03" db="EMBL/GenBank/DDBJ databases">
        <title>Draft genome sequence data and analysis of a Fermenting Bacterium, Soehngenia longevitae strain 1933PT, isolated from petroleum reservoir in Azerbaijan.</title>
        <authorList>
            <person name="Grouzdev D.S."/>
            <person name="Bidzhieva S.K."/>
            <person name="Sokolova D.S."/>
            <person name="Tourova T.P."/>
            <person name="Poltaraus A.B."/>
            <person name="Nazina T.N."/>
        </authorList>
    </citation>
    <scope>NUCLEOTIDE SEQUENCE [LARGE SCALE GENOMIC DNA]</scope>
    <source>
        <strain evidence="14 15">1933P</strain>
    </source>
</reference>
<dbReference type="GO" id="GO:0004326">
    <property type="term" value="F:tetrahydrofolylpolyglutamate synthase activity"/>
    <property type="evidence" value="ECO:0007669"/>
    <property type="project" value="UniProtKB-EC"/>
</dbReference>
<dbReference type="InterPro" id="IPR001645">
    <property type="entry name" value="Folylpolyglutamate_synth"/>
</dbReference>
<dbReference type="GO" id="GO:0005524">
    <property type="term" value="F:ATP binding"/>
    <property type="evidence" value="ECO:0007669"/>
    <property type="project" value="UniProtKB-KW"/>
</dbReference>
<dbReference type="PANTHER" id="PTHR11136:SF0">
    <property type="entry name" value="DIHYDROFOLATE SYNTHETASE-RELATED"/>
    <property type="match status" value="1"/>
</dbReference>
<sequence>MNYQEALSFIDDKNKYGSRLGLDSIKKLLSLLNNPHHHLKYIHVAGTNGKGSTSAYLSSCLMEAGYKTGLYTSPHLERFTERIQVNGNEISEKDVAMLTEEVKKACDEMVKLGFEHPTTFEIITAIGFLYFYRNNVEIVVLEVGLGGKGDATNAIESSLASVITTISYDHMEVLGNTLEEIAIQKAGIIKDNGIVISYPKSNEAQEAIKKIAYEKNATFVEVPIKNADIKYLSEDYSIFDFHYKNHIIENIRTNLIGKHQIYNATTAITTLLVLSDCGLIKISYDNIKSGIEKTVWHGRIELLRHKPKFIIDGAHNLEGVENLVKALNNFKFDRLILGIAILKDKDFDHMLRLLVPMADVIIATEANTDRRLNAEIMKEQIEKIWTKDDVIVEKDIKKAVERALLIANENDLILFTGSLYMIGEVREAAKIK</sequence>
<dbReference type="Proteomes" id="UP000298381">
    <property type="component" value="Unassembled WGS sequence"/>
</dbReference>
<dbReference type="Gene3D" id="3.40.1190.10">
    <property type="entry name" value="Mur-like, catalytic domain"/>
    <property type="match status" value="1"/>
</dbReference>
<protein>
    <recommendedName>
        <fullName evidence="3">tetrahydrofolate synthase</fullName>
        <ecNumber evidence="3">6.3.2.17</ecNumber>
    </recommendedName>
    <alternativeName>
        <fullName evidence="9">Tetrahydrofolylpolyglutamate synthase</fullName>
    </alternativeName>
</protein>
<dbReference type="Pfam" id="PF08245">
    <property type="entry name" value="Mur_ligase_M"/>
    <property type="match status" value="1"/>
</dbReference>
<dbReference type="InterPro" id="IPR004101">
    <property type="entry name" value="Mur_ligase_C"/>
</dbReference>
<evidence type="ECO:0000256" key="4">
    <source>
        <dbReference type="ARBA" id="ARBA00022598"/>
    </source>
</evidence>
<dbReference type="InterPro" id="IPR036565">
    <property type="entry name" value="Mur-like_cat_sf"/>
</dbReference>
<dbReference type="GO" id="GO:0008841">
    <property type="term" value="F:dihydrofolate synthase activity"/>
    <property type="evidence" value="ECO:0007669"/>
    <property type="project" value="TreeGrafter"/>
</dbReference>
<evidence type="ECO:0000256" key="10">
    <source>
        <dbReference type="ARBA" id="ARBA00047493"/>
    </source>
</evidence>
<proteinExistence type="inferred from homology"/>
<dbReference type="AlphaFoldDB" id="A0A4Z0D5V3"/>
<evidence type="ECO:0000256" key="2">
    <source>
        <dbReference type="ARBA" id="ARBA00008276"/>
    </source>
</evidence>
<keyword evidence="15" id="KW-1185">Reference proteome</keyword>
<organism evidence="14 15">
    <name type="scientific">Soehngenia longivitae</name>
    <dbReference type="NCBI Taxonomy" id="2562294"/>
    <lineage>
        <taxon>Bacteria</taxon>
        <taxon>Bacillati</taxon>
        <taxon>Bacillota</taxon>
        <taxon>Tissierellia</taxon>
        <taxon>Tissierellales</taxon>
        <taxon>Tissierellaceae</taxon>
        <taxon>Soehngenia</taxon>
    </lineage>
</organism>
<comment type="catalytic activity">
    <reaction evidence="10">
        <text>(6S)-5,6,7,8-tetrahydrofolyl-(gamma-L-Glu)(n) + L-glutamate + ATP = (6S)-5,6,7,8-tetrahydrofolyl-(gamma-L-Glu)(n+1) + ADP + phosphate + H(+)</text>
        <dbReference type="Rhea" id="RHEA:10580"/>
        <dbReference type="Rhea" id="RHEA-COMP:14738"/>
        <dbReference type="Rhea" id="RHEA-COMP:14740"/>
        <dbReference type="ChEBI" id="CHEBI:15378"/>
        <dbReference type="ChEBI" id="CHEBI:29985"/>
        <dbReference type="ChEBI" id="CHEBI:30616"/>
        <dbReference type="ChEBI" id="CHEBI:43474"/>
        <dbReference type="ChEBI" id="CHEBI:141005"/>
        <dbReference type="ChEBI" id="CHEBI:456216"/>
        <dbReference type="EC" id="6.3.2.17"/>
    </reaction>
</comment>
<accession>A0A4Z0D5V3</accession>
<gene>
    <name evidence="14" type="ORF">E4100_05455</name>
</gene>
<dbReference type="PANTHER" id="PTHR11136">
    <property type="entry name" value="FOLYLPOLYGLUTAMATE SYNTHASE-RELATED"/>
    <property type="match status" value="1"/>
</dbReference>
<dbReference type="RefSeq" id="WP_135271034.1">
    <property type="nucleotide sequence ID" value="NZ_SRIB01000006.1"/>
</dbReference>
<keyword evidence="4 11" id="KW-0436">Ligase</keyword>
<feature type="domain" description="Mur ligase central" evidence="13">
    <location>
        <begin position="44"/>
        <end position="270"/>
    </location>
</feature>
<evidence type="ECO:0000256" key="3">
    <source>
        <dbReference type="ARBA" id="ARBA00013025"/>
    </source>
</evidence>
<evidence type="ECO:0000259" key="12">
    <source>
        <dbReference type="Pfam" id="PF02875"/>
    </source>
</evidence>
<evidence type="ECO:0000259" key="13">
    <source>
        <dbReference type="Pfam" id="PF08245"/>
    </source>
</evidence>
<dbReference type="NCBIfam" id="TIGR01499">
    <property type="entry name" value="folC"/>
    <property type="match status" value="1"/>
</dbReference>
<evidence type="ECO:0000313" key="14">
    <source>
        <dbReference type="EMBL" id="TFZ40261.1"/>
    </source>
</evidence>
<dbReference type="InterPro" id="IPR013221">
    <property type="entry name" value="Mur_ligase_cen"/>
</dbReference>
<comment type="cofactor">
    <cofactor evidence="1">
        <name>Mg(2+)</name>
        <dbReference type="ChEBI" id="CHEBI:18420"/>
    </cofactor>
</comment>
<comment type="similarity">
    <text evidence="2 11">Belongs to the folylpolyglutamate synthase family.</text>
</comment>
<dbReference type="InterPro" id="IPR036615">
    <property type="entry name" value="Mur_ligase_C_dom_sf"/>
</dbReference>
<comment type="caution">
    <text evidence="14">The sequence shown here is derived from an EMBL/GenBank/DDBJ whole genome shotgun (WGS) entry which is preliminary data.</text>
</comment>
<evidence type="ECO:0000256" key="7">
    <source>
        <dbReference type="ARBA" id="ARBA00022840"/>
    </source>
</evidence>
<dbReference type="GO" id="GO:0005737">
    <property type="term" value="C:cytoplasm"/>
    <property type="evidence" value="ECO:0007669"/>
    <property type="project" value="TreeGrafter"/>
</dbReference>
<evidence type="ECO:0000256" key="5">
    <source>
        <dbReference type="ARBA" id="ARBA00022723"/>
    </source>
</evidence>
<evidence type="ECO:0000313" key="15">
    <source>
        <dbReference type="Proteomes" id="UP000298381"/>
    </source>
</evidence>
<dbReference type="Pfam" id="PF02875">
    <property type="entry name" value="Mur_ligase_C"/>
    <property type="match status" value="1"/>
</dbReference>
<evidence type="ECO:0000256" key="6">
    <source>
        <dbReference type="ARBA" id="ARBA00022741"/>
    </source>
</evidence>
<dbReference type="GO" id="GO:0046872">
    <property type="term" value="F:metal ion binding"/>
    <property type="evidence" value="ECO:0007669"/>
    <property type="project" value="UniProtKB-KW"/>
</dbReference>
<keyword evidence="7 11" id="KW-0067">ATP-binding</keyword>
<evidence type="ECO:0000256" key="8">
    <source>
        <dbReference type="ARBA" id="ARBA00022842"/>
    </source>
</evidence>
<evidence type="ECO:0000256" key="1">
    <source>
        <dbReference type="ARBA" id="ARBA00001946"/>
    </source>
</evidence>
<dbReference type="EC" id="6.3.2.17" evidence="3"/>
<dbReference type="SUPFAM" id="SSF53244">
    <property type="entry name" value="MurD-like peptide ligases, peptide-binding domain"/>
    <property type="match status" value="1"/>
</dbReference>
<dbReference type="FunFam" id="3.40.1190.10:FF:000011">
    <property type="entry name" value="Folylpolyglutamate synthase/dihydrofolate synthase"/>
    <property type="match status" value="1"/>
</dbReference>
<evidence type="ECO:0000256" key="9">
    <source>
        <dbReference type="ARBA" id="ARBA00030592"/>
    </source>
</evidence>
<dbReference type="EMBL" id="SRIB01000006">
    <property type="protein sequence ID" value="TFZ40261.1"/>
    <property type="molecule type" value="Genomic_DNA"/>
</dbReference>
<keyword evidence="8" id="KW-0460">Magnesium</keyword>
<dbReference type="Gene3D" id="3.90.190.20">
    <property type="entry name" value="Mur ligase, C-terminal domain"/>
    <property type="match status" value="1"/>
</dbReference>
<feature type="domain" description="Mur ligase C-terminal" evidence="12">
    <location>
        <begin position="298"/>
        <end position="418"/>
    </location>
</feature>
<dbReference type="PIRSF" id="PIRSF001563">
    <property type="entry name" value="Folylpolyglu_synth"/>
    <property type="match status" value="1"/>
</dbReference>
<evidence type="ECO:0000256" key="11">
    <source>
        <dbReference type="PIRNR" id="PIRNR001563"/>
    </source>
</evidence>
<keyword evidence="6 11" id="KW-0547">Nucleotide-binding</keyword>
<dbReference type="OrthoDB" id="9809356at2"/>